<dbReference type="PANTHER" id="PTHR11276">
    <property type="entry name" value="DNA POLYMERASE TYPE-X FAMILY MEMBER"/>
    <property type="match status" value="1"/>
</dbReference>
<comment type="similarity">
    <text evidence="3 12">Belongs to the DNA polymerase type-X family.</text>
</comment>
<evidence type="ECO:0000256" key="3">
    <source>
        <dbReference type="ARBA" id="ARBA00008323"/>
    </source>
</evidence>
<dbReference type="FunFam" id="3.30.210.10:FF:000003">
    <property type="entry name" value="DNA nucleotidylexotransferase"/>
    <property type="match status" value="1"/>
</dbReference>
<evidence type="ECO:0000256" key="8">
    <source>
        <dbReference type="ARBA" id="ARBA00022842"/>
    </source>
</evidence>
<dbReference type="InterPro" id="IPR027249">
    <property type="entry name" value="DNA/RNApol_mu"/>
</dbReference>
<dbReference type="FunFam" id="1.10.150.20:FF:000010">
    <property type="entry name" value="DNA polymerase lambda"/>
    <property type="match status" value="1"/>
</dbReference>
<dbReference type="Gene3D" id="3.40.50.10190">
    <property type="entry name" value="BRCT domain"/>
    <property type="match status" value="1"/>
</dbReference>
<evidence type="ECO:0000256" key="2">
    <source>
        <dbReference type="ARBA" id="ARBA00004123"/>
    </source>
</evidence>
<evidence type="ECO:0000256" key="14">
    <source>
        <dbReference type="SAM" id="MobiDB-lite"/>
    </source>
</evidence>
<gene>
    <name evidence="16" type="primary">POLM</name>
</gene>
<evidence type="ECO:0000256" key="6">
    <source>
        <dbReference type="ARBA" id="ARBA00022695"/>
    </source>
</evidence>
<dbReference type="SMART" id="SM00483">
    <property type="entry name" value="POLXc"/>
    <property type="match status" value="1"/>
</dbReference>
<dbReference type="InterPro" id="IPR001726">
    <property type="entry name" value="TdT/Mu"/>
</dbReference>
<dbReference type="InterPro" id="IPR002054">
    <property type="entry name" value="DNA-dir_DNA_pol_X"/>
</dbReference>
<dbReference type="PANTHER" id="PTHR11276:SF24">
    <property type="entry name" value="DNA-DIRECTED DNA_RNA POLYMERASE MU"/>
    <property type="match status" value="1"/>
</dbReference>
<accession>A0A8D0GE17</accession>
<dbReference type="InterPro" id="IPR019843">
    <property type="entry name" value="DNA_pol-X_BS"/>
</dbReference>
<dbReference type="EC" id="2.7.7.7" evidence="12"/>
<dbReference type="GeneTree" id="ENSGT00940000158490"/>
<dbReference type="AlphaFoldDB" id="A0A8D0GE17"/>
<evidence type="ECO:0000256" key="13">
    <source>
        <dbReference type="PIRSR" id="PIRSR000817-1"/>
    </source>
</evidence>
<dbReference type="GO" id="GO:0003912">
    <property type="term" value="F:DNA nucleotidylexotransferase activity"/>
    <property type="evidence" value="ECO:0007669"/>
    <property type="project" value="UniProtKB-KW"/>
</dbReference>
<dbReference type="Gene3D" id="1.10.150.20">
    <property type="entry name" value="5' to 3' exonuclease, C-terminal subdomain"/>
    <property type="match status" value="1"/>
</dbReference>
<dbReference type="GO" id="GO:0005634">
    <property type="term" value="C:nucleus"/>
    <property type="evidence" value="ECO:0007669"/>
    <property type="project" value="UniProtKB-SubCell"/>
</dbReference>
<dbReference type="PRINTS" id="PR00871">
    <property type="entry name" value="DNAPOLXTDT"/>
</dbReference>
<comment type="cofactor">
    <cofactor evidence="1 12 13">
        <name>Mg(2+)</name>
        <dbReference type="ChEBI" id="CHEBI:18420"/>
    </cofactor>
</comment>
<comment type="subcellular location">
    <subcellularLocation>
        <location evidence="2 12">Nucleus</location>
    </subcellularLocation>
</comment>
<dbReference type="InterPro" id="IPR022312">
    <property type="entry name" value="DNA_pol_X"/>
</dbReference>
<protein>
    <recommendedName>
        <fullName evidence="12">DNA-directed DNA/RNA polymerase mu</fullName>
        <ecNumber evidence="12">2.7.7.7</ecNumber>
    </recommendedName>
</protein>
<sequence length="514" mass="57146">MMALVPVKRRRQQQQKASPQPSSEVAVCFPGVVLCLVEKRMGASRKAFLTALAQSKGFHVEGPDSEGVTHVVSEQNSRQEVLQWLEKHGGQHRGVGGDDPALLDLSWFTESMSAGKPIAIEPRHRLKVTVHAGVTEDGPRVALYGCQRRTPLAHSNQALTDALETLAEEAGFGGSEGRSLAFTRAASVLKSLPGPLTSLGELSPLPCIGEHSRKVIQEVLEDGVSVEVERVKLSERYRTMKLFTKIFGVGVKTAIRWYQEGLRTLADLQERHTELTREQQAGLQHYTDLNTPVERSEADTIERLVQEAVWQFLPDASVMLTGGFRRGKQQGHDVDFLITHPQEDKEVGLLSKVIRWLDSQGFILYQHSQRNTYQLPGDPELLSSGGGSSMDRFERCFSILRLARLTQDKDLPPGSGAQGICTQGGCGAARGWKAVRVDLVVAPFSQFPFALLGWTGSRHFERELRRFAKHKRKMILNSHALYDMAQQMFLPAASEEEIFQHLGLEYVPPTERNA</sequence>
<dbReference type="Ensembl" id="ENSSPUT00000005118.1">
    <property type="protein sequence ID" value="ENSSPUP00000004816.1"/>
    <property type="gene ID" value="ENSSPUG00000003727.1"/>
</dbReference>
<dbReference type="FunFam" id="3.40.50.10190:FF:000035">
    <property type="entry name" value="DNA-directed DNA/RNA polymerase mu"/>
    <property type="match status" value="1"/>
</dbReference>
<evidence type="ECO:0000256" key="9">
    <source>
        <dbReference type="ARBA" id="ARBA00023242"/>
    </source>
</evidence>
<evidence type="ECO:0000256" key="11">
    <source>
        <dbReference type="ARBA" id="ARBA00048976"/>
    </source>
</evidence>
<dbReference type="PRINTS" id="PR00869">
    <property type="entry name" value="DNAPOLX"/>
</dbReference>
<dbReference type="OMA" id="GKPCGHD"/>
<feature type="binding site" evidence="13">
    <location>
        <position position="438"/>
    </location>
    <ligand>
        <name>Mg(2+)</name>
        <dbReference type="ChEBI" id="CHEBI:18420"/>
    </ligand>
</feature>
<keyword evidence="17" id="KW-1185">Reference proteome</keyword>
<dbReference type="Ensembl" id="ENSSPUT00000005110.1">
    <property type="protein sequence ID" value="ENSSPUP00000004808.1"/>
    <property type="gene ID" value="ENSSPUG00000003727.1"/>
</dbReference>
<dbReference type="InterPro" id="IPR029398">
    <property type="entry name" value="PolB_thumb"/>
</dbReference>
<keyword evidence="9 12" id="KW-0539">Nucleus</keyword>
<evidence type="ECO:0000256" key="4">
    <source>
        <dbReference type="ARBA" id="ARBA00022639"/>
    </source>
</evidence>
<proteinExistence type="inferred from homology"/>
<keyword evidence="4" id="KW-0780">Terminal addition</keyword>
<dbReference type="Proteomes" id="UP000694392">
    <property type="component" value="Unplaced"/>
</dbReference>
<dbReference type="GO" id="GO:0003677">
    <property type="term" value="F:DNA binding"/>
    <property type="evidence" value="ECO:0007669"/>
    <property type="project" value="UniProtKB-UniRule"/>
</dbReference>
<dbReference type="SUPFAM" id="SSF52113">
    <property type="entry name" value="BRCT domain"/>
    <property type="match status" value="1"/>
</dbReference>
<dbReference type="SUPFAM" id="SSF81301">
    <property type="entry name" value="Nucleotidyltransferase"/>
    <property type="match status" value="1"/>
</dbReference>
<comment type="catalytic activity">
    <reaction evidence="12">
        <text>DNA(n) + a 2'-deoxyribonucleoside 5'-triphosphate = DNA(n+1) + diphosphate</text>
        <dbReference type="Rhea" id="RHEA:22508"/>
        <dbReference type="Rhea" id="RHEA-COMP:17339"/>
        <dbReference type="Rhea" id="RHEA-COMP:17340"/>
        <dbReference type="ChEBI" id="CHEBI:33019"/>
        <dbReference type="ChEBI" id="CHEBI:61560"/>
        <dbReference type="ChEBI" id="CHEBI:173112"/>
        <dbReference type="EC" id="2.7.7.7"/>
    </reaction>
</comment>
<dbReference type="Gene3D" id="3.30.460.10">
    <property type="entry name" value="Beta Polymerase, domain 2"/>
    <property type="match status" value="1"/>
</dbReference>
<dbReference type="GO" id="GO:0006303">
    <property type="term" value="P:double-strand break repair via nonhomologous end joining"/>
    <property type="evidence" value="ECO:0007669"/>
    <property type="project" value="TreeGrafter"/>
</dbReference>
<dbReference type="Pfam" id="PF14716">
    <property type="entry name" value="HHH_8"/>
    <property type="match status" value="1"/>
</dbReference>
<dbReference type="Gene3D" id="3.30.210.10">
    <property type="entry name" value="DNA polymerase, thumb domain"/>
    <property type="match status" value="1"/>
</dbReference>
<dbReference type="FunFam" id="1.10.150.110:FF:000003">
    <property type="entry name" value="DNA polymerase mu"/>
    <property type="match status" value="1"/>
</dbReference>
<dbReference type="InterPro" id="IPR036420">
    <property type="entry name" value="BRCT_dom_sf"/>
</dbReference>
<evidence type="ECO:0000256" key="1">
    <source>
        <dbReference type="ARBA" id="ARBA00001946"/>
    </source>
</evidence>
<dbReference type="Pfam" id="PF14792">
    <property type="entry name" value="DNA_pol_B_palm"/>
    <property type="match status" value="1"/>
</dbReference>
<feature type="region of interest" description="Disordered" evidence="14">
    <location>
        <begin position="1"/>
        <end position="21"/>
    </location>
</feature>
<dbReference type="Pfam" id="PF14791">
    <property type="entry name" value="DNA_pol_B_thumb"/>
    <property type="match status" value="1"/>
</dbReference>
<dbReference type="InterPro" id="IPR037160">
    <property type="entry name" value="DNA_Pol_thumb_sf"/>
</dbReference>
<keyword evidence="6 12" id="KW-0548">Nucleotidyltransferase</keyword>
<dbReference type="InterPro" id="IPR027421">
    <property type="entry name" value="DNA_pol_lamdba_lyase_dom_sf"/>
</dbReference>
<dbReference type="PROSITE" id="PS00522">
    <property type="entry name" value="DNA_POLYMERASE_X"/>
    <property type="match status" value="1"/>
</dbReference>
<dbReference type="Pfam" id="PF10391">
    <property type="entry name" value="DNA_pol_lambd_f"/>
    <property type="match status" value="1"/>
</dbReference>
<keyword evidence="7 12" id="KW-0479">Metal-binding</keyword>
<dbReference type="PROSITE" id="PS50172">
    <property type="entry name" value="BRCT"/>
    <property type="match status" value="1"/>
</dbReference>
<keyword evidence="5 12" id="KW-0808">Transferase</keyword>
<comment type="catalytic activity">
    <reaction evidence="11">
        <text>DNA(n) + a 2'-deoxyribonucleoside 5'-triphosphate = DNA(n+1) + diphosphate</text>
        <dbReference type="Rhea" id="RHEA:22508"/>
        <dbReference type="Rhea" id="RHEA-COMP:17339"/>
        <dbReference type="Rhea" id="RHEA-COMP:17340"/>
        <dbReference type="ChEBI" id="CHEBI:33019"/>
        <dbReference type="ChEBI" id="CHEBI:61560"/>
        <dbReference type="ChEBI" id="CHEBI:173112"/>
        <dbReference type="EC" id="2.7.7.31"/>
    </reaction>
</comment>
<dbReference type="InterPro" id="IPR043519">
    <property type="entry name" value="NT_sf"/>
</dbReference>
<dbReference type="InterPro" id="IPR018944">
    <property type="entry name" value="DNA_pol_lambd_fingers_domain"/>
</dbReference>
<dbReference type="SUPFAM" id="SSF81585">
    <property type="entry name" value="PsbU/PolX domain-like"/>
    <property type="match status" value="1"/>
</dbReference>
<name>A0A8D0GE17_SPHPU</name>
<dbReference type="InterPro" id="IPR001357">
    <property type="entry name" value="BRCT_dom"/>
</dbReference>
<dbReference type="CDD" id="cd00141">
    <property type="entry name" value="NT_POLXc"/>
    <property type="match status" value="1"/>
</dbReference>
<feature type="binding site" evidence="13">
    <location>
        <position position="335"/>
    </location>
    <ligand>
        <name>Mg(2+)</name>
        <dbReference type="ChEBI" id="CHEBI:18420"/>
    </ligand>
</feature>
<feature type="domain" description="BRCT" evidence="15">
    <location>
        <begin position="24"/>
        <end position="125"/>
    </location>
</feature>
<evidence type="ECO:0000313" key="17">
    <source>
        <dbReference type="Proteomes" id="UP000694392"/>
    </source>
</evidence>
<feature type="binding site" evidence="13">
    <location>
        <position position="333"/>
    </location>
    <ligand>
        <name>Mg(2+)</name>
        <dbReference type="ChEBI" id="CHEBI:18420"/>
    </ligand>
</feature>
<dbReference type="GO" id="GO:0003887">
    <property type="term" value="F:DNA-directed DNA polymerase activity"/>
    <property type="evidence" value="ECO:0007669"/>
    <property type="project" value="UniProtKB-UniRule"/>
</dbReference>
<reference evidence="16" key="1">
    <citation type="submission" date="2025-05" db="UniProtKB">
        <authorList>
            <consortium name="Ensembl"/>
        </authorList>
    </citation>
    <scope>IDENTIFICATION</scope>
</reference>
<dbReference type="InterPro" id="IPR028207">
    <property type="entry name" value="DNA_pol_B_palm_palm"/>
</dbReference>
<evidence type="ECO:0000256" key="10">
    <source>
        <dbReference type="ARBA" id="ARBA00037135"/>
    </source>
</evidence>
<evidence type="ECO:0000256" key="12">
    <source>
        <dbReference type="PIRNR" id="PIRNR000817"/>
    </source>
</evidence>
<keyword evidence="8 12" id="KW-0460">Magnesium</keyword>
<dbReference type="GO" id="GO:0006304">
    <property type="term" value="P:DNA modification"/>
    <property type="evidence" value="ECO:0007669"/>
    <property type="project" value="UniProtKB-KW"/>
</dbReference>
<comment type="function">
    <text evidence="10">Template-independent DNA polymerase which catalyzes the random addition of deoxynucleoside 5'-triphosphate to the 3'-end of a DNA initiator. One of the in vivo functions of this enzyme is the addition of nucleotides at the junction (N region) of rearranged Ig heavy chain and T-cell receptor gene segments during the maturation of B- and T-cells.</text>
</comment>
<dbReference type="InterPro" id="IPR010996">
    <property type="entry name" value="HHH_MUS81"/>
</dbReference>
<dbReference type="Gene3D" id="1.10.150.110">
    <property type="entry name" value="DNA polymerase beta, N-terminal domain-like"/>
    <property type="match status" value="1"/>
</dbReference>
<dbReference type="SUPFAM" id="SSF47802">
    <property type="entry name" value="DNA polymerase beta, N-terminal domain-like"/>
    <property type="match status" value="1"/>
</dbReference>
<dbReference type="GO" id="GO:0046872">
    <property type="term" value="F:metal ion binding"/>
    <property type="evidence" value="ECO:0007669"/>
    <property type="project" value="UniProtKB-UniRule"/>
</dbReference>
<evidence type="ECO:0000256" key="7">
    <source>
        <dbReference type="ARBA" id="ARBA00022723"/>
    </source>
</evidence>
<organism evidence="16 17">
    <name type="scientific">Sphenodon punctatus</name>
    <name type="common">Tuatara</name>
    <name type="synonym">Hatteria punctata</name>
    <dbReference type="NCBI Taxonomy" id="8508"/>
    <lineage>
        <taxon>Eukaryota</taxon>
        <taxon>Metazoa</taxon>
        <taxon>Chordata</taxon>
        <taxon>Craniata</taxon>
        <taxon>Vertebrata</taxon>
        <taxon>Euteleostomi</taxon>
        <taxon>Lepidosauria</taxon>
        <taxon>Sphenodontia</taxon>
        <taxon>Sphenodontidae</taxon>
        <taxon>Sphenodon</taxon>
    </lineage>
</organism>
<dbReference type="PIRSF" id="PIRSF000817">
    <property type="entry name" value="DNA_NT"/>
    <property type="match status" value="1"/>
</dbReference>
<evidence type="ECO:0000313" key="16">
    <source>
        <dbReference type="Ensembl" id="ENSSPUP00000004808.1"/>
    </source>
</evidence>
<evidence type="ECO:0000256" key="5">
    <source>
        <dbReference type="ARBA" id="ARBA00022679"/>
    </source>
</evidence>
<comment type="function">
    <text evidence="12">Gap-filling polymerase involved in repair of DNA double-strand breaks by non-homologous end joining (NHEJ).</text>
</comment>
<dbReference type="PIRSF" id="PIRSF501176">
    <property type="entry name" value="DNApol_mu"/>
    <property type="match status" value="1"/>
</dbReference>
<evidence type="ECO:0000259" key="15">
    <source>
        <dbReference type="PROSITE" id="PS50172"/>
    </source>
</evidence>